<accession>A0ABS8PTG6</accession>
<dbReference type="Proteomes" id="UP001199816">
    <property type="component" value="Unassembled WGS sequence"/>
</dbReference>
<keyword evidence="2" id="KW-1185">Reference proteome</keyword>
<dbReference type="RefSeq" id="WP_231006042.1">
    <property type="nucleotide sequence ID" value="NZ_JAJNEC010000005.1"/>
</dbReference>
<evidence type="ECO:0008006" key="3">
    <source>
        <dbReference type="Google" id="ProtNLM"/>
    </source>
</evidence>
<sequence>MAKYPQDTRVEVAFETFVLNSLKVLSFDVQQETHAFSTGYRPDLVIKRGEIIAHCEIKYYRSRRVNTDVILSAAATLAAFPIFEEEYRLLIVSCILTSQLKSEIQKAYGVIIWDRSNLANFLAAAGKDDYLEDFGSFLMQAQQGIDIEYPYDGVDENTDPNPLSYFGSQETNVPVQKISRANDLIEKLNDIALGTDWKQFEDHCALILKYLFEIDLSGWVKQQRTDDGLSRFDLICKINSQDDFWRTLVQAFRSRYVLFEFKNYSSPIDQGQIYTTERYLYPTALRGSAIIITRRGGHENAIAAAKGALRESGKLILLLDENDLIEMIKRKERGDSPSDYLSDILDNHLISIAR</sequence>
<comment type="caution">
    <text evidence="1">The sequence shown here is derived from an EMBL/GenBank/DDBJ whole genome shotgun (WGS) entry which is preliminary data.</text>
</comment>
<name>A0ABS8PTG6_9BACT</name>
<proteinExistence type="predicted"/>
<protein>
    <recommendedName>
        <fullName evidence="3">Restriction endonuclease type IV Mrr domain-containing protein</fullName>
    </recommendedName>
</protein>
<evidence type="ECO:0000313" key="2">
    <source>
        <dbReference type="Proteomes" id="UP001199816"/>
    </source>
</evidence>
<organism evidence="1 2">
    <name type="scientific">Niabella pedocola</name>
    <dbReference type="NCBI Taxonomy" id="1752077"/>
    <lineage>
        <taxon>Bacteria</taxon>
        <taxon>Pseudomonadati</taxon>
        <taxon>Bacteroidota</taxon>
        <taxon>Chitinophagia</taxon>
        <taxon>Chitinophagales</taxon>
        <taxon>Chitinophagaceae</taxon>
        <taxon>Niabella</taxon>
    </lineage>
</organism>
<dbReference type="EMBL" id="JAJNEC010000005">
    <property type="protein sequence ID" value="MCD2424368.1"/>
    <property type="molecule type" value="Genomic_DNA"/>
</dbReference>
<gene>
    <name evidence="1" type="ORF">LQ567_16430</name>
</gene>
<reference evidence="1 2" key="1">
    <citation type="submission" date="2021-11" db="EMBL/GenBank/DDBJ databases">
        <title>Genomic of Niabella pedocola.</title>
        <authorList>
            <person name="Wu T."/>
        </authorList>
    </citation>
    <scope>NUCLEOTIDE SEQUENCE [LARGE SCALE GENOMIC DNA]</scope>
    <source>
        <strain evidence="1 2">JCM 31011</strain>
    </source>
</reference>
<evidence type="ECO:0000313" key="1">
    <source>
        <dbReference type="EMBL" id="MCD2424368.1"/>
    </source>
</evidence>